<protein>
    <submittedName>
        <fullName evidence="1">Uncharacterized protein</fullName>
    </submittedName>
</protein>
<reference evidence="1 2" key="1">
    <citation type="journal article" date="2014" name="Agronomy (Basel)">
        <title>A Draft Genome Sequence for Ensete ventricosum, the Drought-Tolerant Tree Against Hunger.</title>
        <authorList>
            <person name="Harrison J."/>
            <person name="Moore K.A."/>
            <person name="Paszkiewicz K."/>
            <person name="Jones T."/>
            <person name="Grant M."/>
            <person name="Ambacheew D."/>
            <person name="Muzemil S."/>
            <person name="Studholme D.J."/>
        </authorList>
    </citation>
    <scope>NUCLEOTIDE SEQUENCE [LARGE SCALE GENOMIC DNA]</scope>
</reference>
<dbReference type="EMBL" id="AMZH03015417">
    <property type="protein sequence ID" value="RRT46081.1"/>
    <property type="molecule type" value="Genomic_DNA"/>
</dbReference>
<accession>A0A426Y3G3</accession>
<name>A0A426Y3G3_ENSVE</name>
<evidence type="ECO:0000313" key="2">
    <source>
        <dbReference type="Proteomes" id="UP000287651"/>
    </source>
</evidence>
<dbReference type="AlphaFoldDB" id="A0A426Y3G3"/>
<dbReference type="Proteomes" id="UP000287651">
    <property type="component" value="Unassembled WGS sequence"/>
</dbReference>
<sequence>MPPRKSRLCALKQSNSPVALIIPLYDQVPSMGLTALLAVALFTGVELPAAPDYSHDHAPLYGTHWYLHLDFFLGGIQPPYADD</sequence>
<proteinExistence type="predicted"/>
<comment type="caution">
    <text evidence="1">The sequence shown here is derived from an EMBL/GenBank/DDBJ whole genome shotgun (WGS) entry which is preliminary data.</text>
</comment>
<gene>
    <name evidence="1" type="ORF">B296_00019313</name>
</gene>
<organism evidence="1 2">
    <name type="scientific">Ensete ventricosum</name>
    <name type="common">Abyssinian banana</name>
    <name type="synonym">Musa ensete</name>
    <dbReference type="NCBI Taxonomy" id="4639"/>
    <lineage>
        <taxon>Eukaryota</taxon>
        <taxon>Viridiplantae</taxon>
        <taxon>Streptophyta</taxon>
        <taxon>Embryophyta</taxon>
        <taxon>Tracheophyta</taxon>
        <taxon>Spermatophyta</taxon>
        <taxon>Magnoliopsida</taxon>
        <taxon>Liliopsida</taxon>
        <taxon>Zingiberales</taxon>
        <taxon>Musaceae</taxon>
        <taxon>Ensete</taxon>
    </lineage>
</organism>
<evidence type="ECO:0000313" key="1">
    <source>
        <dbReference type="EMBL" id="RRT46081.1"/>
    </source>
</evidence>